<gene>
    <name evidence="2" type="ORF">SAMN05216418_3290</name>
</gene>
<evidence type="ECO:0000313" key="3">
    <source>
        <dbReference type="Proteomes" id="UP000183203"/>
    </source>
</evidence>
<keyword evidence="1" id="KW-0732">Signal</keyword>
<reference evidence="2 3" key="1">
    <citation type="submission" date="2016-09" db="EMBL/GenBank/DDBJ databases">
        <authorList>
            <person name="Capua I."/>
            <person name="De Benedictis P."/>
            <person name="Joannis T."/>
            <person name="Lombin L.H."/>
            <person name="Cattoli G."/>
        </authorList>
    </citation>
    <scope>NUCLEOTIDE SEQUENCE [LARGE SCALE GENOMIC DNA]</scope>
    <source>
        <strain evidence="2 3">NIO-1002</strain>
    </source>
</reference>
<feature type="signal peptide" evidence="1">
    <location>
        <begin position="1"/>
        <end position="30"/>
    </location>
</feature>
<dbReference type="Proteomes" id="UP000183203">
    <property type="component" value="Unassembled WGS sequence"/>
</dbReference>
<dbReference type="STRING" id="993073.AS029_15020"/>
<proteinExistence type="predicted"/>
<dbReference type="RefSeq" id="WP_058233402.1">
    <property type="nucleotide sequence ID" value="NZ_FMYG01000008.1"/>
</dbReference>
<evidence type="ECO:0008006" key="4">
    <source>
        <dbReference type="Google" id="ProtNLM"/>
    </source>
</evidence>
<dbReference type="OrthoDB" id="3696279at2"/>
<accession>A0A1G6QGI9</accession>
<feature type="chain" id="PRO_5009843003" description="WxL domain-containing protein" evidence="1">
    <location>
        <begin position="31"/>
        <end position="214"/>
    </location>
</feature>
<evidence type="ECO:0000256" key="1">
    <source>
        <dbReference type="SAM" id="SignalP"/>
    </source>
</evidence>
<dbReference type="EMBL" id="FMYG01000008">
    <property type="protein sequence ID" value="SDC91433.1"/>
    <property type="molecule type" value="Genomic_DNA"/>
</dbReference>
<dbReference type="AlphaFoldDB" id="A0A1G6QGI9"/>
<protein>
    <recommendedName>
        <fullName evidence="4">WxL domain-containing protein</fullName>
    </recommendedName>
</protein>
<organism evidence="2 3">
    <name type="scientific">Microbacterium enclense</name>
    <dbReference type="NCBI Taxonomy" id="993073"/>
    <lineage>
        <taxon>Bacteria</taxon>
        <taxon>Bacillati</taxon>
        <taxon>Actinomycetota</taxon>
        <taxon>Actinomycetes</taxon>
        <taxon>Micrococcales</taxon>
        <taxon>Microbacteriaceae</taxon>
        <taxon>Microbacterium</taxon>
    </lineage>
</organism>
<name>A0A1G6QGI9_9MICO</name>
<evidence type="ECO:0000313" key="2">
    <source>
        <dbReference type="EMBL" id="SDC91433.1"/>
    </source>
</evidence>
<sequence length="214" mass="21411">MKSSQGLSARLAVAAVGGLLLAGTAGAAFAADEFGDSDVDVNVDIAPVVAPGSLSMTVAGTSATLTEVASGDALLRQFDGTLPTVTVTDTRAVDDIGADRWWYVLGQATDFVGDAGQPAIGAGHLGWTPDVIDDGDGLVLEGDQVDTVEDGGPNAVGLVDQELLYGAFDSAALVDAGGTSWTANASLFLKTGADVAPGSYSSTLTLSLFEDAIG</sequence>